<dbReference type="EMBL" id="JAODUP010000206">
    <property type="protein sequence ID" value="KAK2156729.1"/>
    <property type="molecule type" value="Genomic_DNA"/>
</dbReference>
<keyword evidence="9" id="KW-0597">Phosphoprotein</keyword>
<proteinExistence type="inferred from homology"/>
<reference evidence="15" key="1">
    <citation type="journal article" date="2023" name="Mol. Biol. Evol.">
        <title>Third-Generation Sequencing Reveals the Adaptive Role of the Epigenome in Three Deep-Sea Polychaetes.</title>
        <authorList>
            <person name="Perez M."/>
            <person name="Aroh O."/>
            <person name="Sun Y."/>
            <person name="Lan Y."/>
            <person name="Juniper S.K."/>
            <person name="Young C.R."/>
            <person name="Angers B."/>
            <person name="Qian P.Y."/>
        </authorList>
    </citation>
    <scope>NUCLEOTIDE SEQUENCE</scope>
    <source>
        <strain evidence="15">P08H-3</strain>
    </source>
</reference>
<sequence>MVTMENKQGSDNVSIVSRGTPKSGRTWKSERTKRHSDLIRDKPLKTTWKEKMEIKAKQKLIKVHEKKLKEAKAIEKEEKRKRMELNRKRKLENEKNSEILQSIKNKAKIKRTRKKQLRKLKARK</sequence>
<dbReference type="Proteomes" id="UP001208570">
    <property type="component" value="Unassembled WGS sequence"/>
</dbReference>
<feature type="compositionally biased region" description="Basic and acidic residues" evidence="14">
    <location>
        <begin position="87"/>
        <end position="97"/>
    </location>
</feature>
<dbReference type="GO" id="GO:0006364">
    <property type="term" value="P:rRNA processing"/>
    <property type="evidence" value="ECO:0007669"/>
    <property type="project" value="UniProtKB-KW"/>
</dbReference>
<dbReference type="Pfam" id="PF03879">
    <property type="entry name" value="Cgr1"/>
    <property type="match status" value="1"/>
</dbReference>
<protein>
    <recommendedName>
        <fullName evidence="5">Coiled-coil domain-containing protein 86</fullName>
    </recommendedName>
</protein>
<evidence type="ECO:0000256" key="11">
    <source>
        <dbReference type="ARBA" id="ARBA00023054"/>
    </source>
</evidence>
<comment type="caution">
    <text evidence="15">The sequence shown here is derived from an EMBL/GenBank/DDBJ whole genome shotgun (WGS) entry which is preliminary data.</text>
</comment>
<evidence type="ECO:0000256" key="7">
    <source>
        <dbReference type="ARBA" id="ARBA00022517"/>
    </source>
</evidence>
<name>A0AAD9N791_9ANNE</name>
<keyword evidence="8" id="KW-0698">rRNA processing</keyword>
<keyword evidence="10" id="KW-0164">Citrullination</keyword>
<evidence type="ECO:0000313" key="16">
    <source>
        <dbReference type="Proteomes" id="UP001208570"/>
    </source>
</evidence>
<comment type="function">
    <text evidence="13">Required for proper chromosome segregation during mitosis and error-free mitotic progression.</text>
</comment>
<evidence type="ECO:0000256" key="4">
    <source>
        <dbReference type="ARBA" id="ARBA00007869"/>
    </source>
</evidence>
<dbReference type="GO" id="GO:0005730">
    <property type="term" value="C:nucleolus"/>
    <property type="evidence" value="ECO:0007669"/>
    <property type="project" value="UniProtKB-SubCell"/>
</dbReference>
<evidence type="ECO:0000256" key="14">
    <source>
        <dbReference type="SAM" id="MobiDB-lite"/>
    </source>
</evidence>
<comment type="similarity">
    <text evidence="4">Belongs to the CGR1 family.</text>
</comment>
<dbReference type="InterPro" id="IPR005579">
    <property type="entry name" value="Cgr1-like"/>
</dbReference>
<keyword evidence="7" id="KW-0690">Ribosome biogenesis</keyword>
<evidence type="ECO:0000256" key="2">
    <source>
        <dbReference type="ARBA" id="ARBA00004286"/>
    </source>
</evidence>
<evidence type="ECO:0000256" key="8">
    <source>
        <dbReference type="ARBA" id="ARBA00022552"/>
    </source>
</evidence>
<evidence type="ECO:0000256" key="13">
    <source>
        <dbReference type="ARBA" id="ARBA00093307"/>
    </source>
</evidence>
<organism evidence="15 16">
    <name type="scientific">Paralvinella palmiformis</name>
    <dbReference type="NCBI Taxonomy" id="53620"/>
    <lineage>
        <taxon>Eukaryota</taxon>
        <taxon>Metazoa</taxon>
        <taxon>Spiralia</taxon>
        <taxon>Lophotrochozoa</taxon>
        <taxon>Annelida</taxon>
        <taxon>Polychaeta</taxon>
        <taxon>Sedentaria</taxon>
        <taxon>Canalipalpata</taxon>
        <taxon>Terebellida</taxon>
        <taxon>Terebelliformia</taxon>
        <taxon>Alvinellidae</taxon>
        <taxon>Paralvinella</taxon>
    </lineage>
</organism>
<dbReference type="GO" id="GO:0005694">
    <property type="term" value="C:chromosome"/>
    <property type="evidence" value="ECO:0007669"/>
    <property type="project" value="UniProtKB-SubCell"/>
</dbReference>
<comment type="function">
    <text evidence="1">Involved in nucleolar integrity and required for processing of the pre-rRNA for the 60S ribosome subunit.</text>
</comment>
<accession>A0AAD9N791</accession>
<feature type="compositionally biased region" description="Polar residues" evidence="14">
    <location>
        <begin position="1"/>
        <end position="17"/>
    </location>
</feature>
<feature type="region of interest" description="Disordered" evidence="14">
    <location>
        <begin position="87"/>
        <end position="124"/>
    </location>
</feature>
<keyword evidence="16" id="KW-1185">Reference proteome</keyword>
<feature type="region of interest" description="Disordered" evidence="14">
    <location>
        <begin position="1"/>
        <end position="35"/>
    </location>
</feature>
<keyword evidence="6" id="KW-0158">Chromosome</keyword>
<feature type="compositionally biased region" description="Basic residues" evidence="14">
    <location>
        <begin position="105"/>
        <end position="124"/>
    </location>
</feature>
<gene>
    <name evidence="15" type="ORF">LSH36_206g00014</name>
</gene>
<keyword evidence="12" id="KW-0539">Nucleus</keyword>
<evidence type="ECO:0000313" key="15">
    <source>
        <dbReference type="EMBL" id="KAK2156729.1"/>
    </source>
</evidence>
<evidence type="ECO:0000256" key="3">
    <source>
        <dbReference type="ARBA" id="ARBA00004604"/>
    </source>
</evidence>
<comment type="subcellular location">
    <subcellularLocation>
        <location evidence="2">Chromosome</location>
    </subcellularLocation>
    <subcellularLocation>
        <location evidence="3">Nucleus</location>
        <location evidence="3">Nucleolus</location>
    </subcellularLocation>
</comment>
<evidence type="ECO:0000256" key="1">
    <source>
        <dbReference type="ARBA" id="ARBA00004090"/>
    </source>
</evidence>
<evidence type="ECO:0000256" key="9">
    <source>
        <dbReference type="ARBA" id="ARBA00022553"/>
    </source>
</evidence>
<evidence type="ECO:0000256" key="6">
    <source>
        <dbReference type="ARBA" id="ARBA00022454"/>
    </source>
</evidence>
<dbReference type="PANTHER" id="PTHR13557:SF1">
    <property type="entry name" value="COILED-COIL DOMAIN-CONTAINING PROTEIN 86"/>
    <property type="match status" value="1"/>
</dbReference>
<dbReference type="PANTHER" id="PTHR13557">
    <property type="entry name" value="COILED-COIL DOMAIN-CONTAINING PROTEIN 86"/>
    <property type="match status" value="1"/>
</dbReference>
<evidence type="ECO:0000256" key="12">
    <source>
        <dbReference type="ARBA" id="ARBA00023242"/>
    </source>
</evidence>
<dbReference type="InterPro" id="IPR026570">
    <property type="entry name" value="CCDC86"/>
</dbReference>
<dbReference type="AlphaFoldDB" id="A0AAD9N791"/>
<evidence type="ECO:0000256" key="10">
    <source>
        <dbReference type="ARBA" id="ARBA00022934"/>
    </source>
</evidence>
<evidence type="ECO:0000256" key="5">
    <source>
        <dbReference type="ARBA" id="ARBA00016738"/>
    </source>
</evidence>
<keyword evidence="11" id="KW-0175">Coiled coil</keyword>